<evidence type="ECO:0000256" key="3">
    <source>
        <dbReference type="SAM" id="MobiDB-lite"/>
    </source>
</evidence>
<dbReference type="GO" id="GO:0008017">
    <property type="term" value="F:microtubule binding"/>
    <property type="evidence" value="ECO:0007669"/>
    <property type="project" value="InterPro"/>
</dbReference>
<dbReference type="InterPro" id="IPR007145">
    <property type="entry name" value="MAP65_Ase1_PRC1"/>
</dbReference>
<comment type="similarity">
    <text evidence="1">Belongs to the MAP65/ASE1 family.</text>
</comment>
<sequence>MARNPNDRLPQVETTCESLLNELQVPLRATDASLVLEHMEAQLSTAKEEAFSRKDILERVEKWLAACEEETWLEDYNRDENRYSAGRGAHLTLKRAEKARALVSKIPAEDVKDTTKAMRVSTPKSPRKVAADGTGEGDATESAVRALAPHVYPVGYLRRVGHVGGTAVRGCDDLVASVSSGWRIAPAKDEVGRKSGDLAERATSGANSEILAERVSSGANPEILVERVTSGANLEISAERMTSGANSKISTERVNSGANPKIWPRGRTRAPIRRFGREGDLGRKSGDLGREGELGRKPKDLAEREKLRLKFGDLAERVTSGANPEIWPRE</sequence>
<dbReference type="Proteomes" id="UP000287651">
    <property type="component" value="Unassembled WGS sequence"/>
</dbReference>
<evidence type="ECO:0000313" key="5">
    <source>
        <dbReference type="Proteomes" id="UP000287651"/>
    </source>
</evidence>
<accession>A0A427AXZ9</accession>
<feature type="region of interest" description="Disordered" evidence="3">
    <location>
        <begin position="242"/>
        <end position="302"/>
    </location>
</feature>
<proteinExistence type="inferred from homology"/>
<dbReference type="GO" id="GO:0005819">
    <property type="term" value="C:spindle"/>
    <property type="evidence" value="ECO:0007669"/>
    <property type="project" value="TreeGrafter"/>
</dbReference>
<protein>
    <submittedName>
        <fullName evidence="4">Uncharacterized protein</fullName>
    </submittedName>
</protein>
<dbReference type="PANTHER" id="PTHR19321">
    <property type="entry name" value="PROTEIN REGULATOR OF CYTOKINESIS 1 PRC1-RELATED"/>
    <property type="match status" value="1"/>
</dbReference>
<dbReference type="AlphaFoldDB" id="A0A427AXZ9"/>
<evidence type="ECO:0000256" key="2">
    <source>
        <dbReference type="ARBA" id="ARBA00022701"/>
    </source>
</evidence>
<feature type="compositionally biased region" description="Basic residues" evidence="3">
    <location>
        <begin position="264"/>
        <end position="274"/>
    </location>
</feature>
<organism evidence="4 5">
    <name type="scientific">Ensete ventricosum</name>
    <name type="common">Abyssinian banana</name>
    <name type="synonym">Musa ensete</name>
    <dbReference type="NCBI Taxonomy" id="4639"/>
    <lineage>
        <taxon>Eukaryota</taxon>
        <taxon>Viridiplantae</taxon>
        <taxon>Streptophyta</taxon>
        <taxon>Embryophyta</taxon>
        <taxon>Tracheophyta</taxon>
        <taxon>Spermatophyta</taxon>
        <taxon>Magnoliopsida</taxon>
        <taxon>Liliopsida</taxon>
        <taxon>Zingiberales</taxon>
        <taxon>Musaceae</taxon>
        <taxon>Ensete</taxon>
    </lineage>
</organism>
<dbReference type="Pfam" id="PF03999">
    <property type="entry name" value="MAP65_ASE1"/>
    <property type="match status" value="1"/>
</dbReference>
<feature type="region of interest" description="Disordered" evidence="3">
    <location>
        <begin position="114"/>
        <end position="137"/>
    </location>
</feature>
<evidence type="ECO:0000313" key="4">
    <source>
        <dbReference type="EMBL" id="RRT81139.1"/>
    </source>
</evidence>
<comment type="caution">
    <text evidence="4">The sequence shown here is derived from an EMBL/GenBank/DDBJ whole genome shotgun (WGS) entry which is preliminary data.</text>
</comment>
<dbReference type="EMBL" id="AMZH03000982">
    <property type="protein sequence ID" value="RRT81139.1"/>
    <property type="molecule type" value="Genomic_DNA"/>
</dbReference>
<name>A0A427AXZ9_ENSVE</name>
<gene>
    <name evidence="4" type="ORF">B296_00009956</name>
</gene>
<keyword evidence="2" id="KW-0493">Microtubule</keyword>
<dbReference type="PANTHER" id="PTHR19321:SF7">
    <property type="entry name" value="65-KDA MICROTUBULE-ASSOCIATED PROTEIN 3"/>
    <property type="match status" value="1"/>
</dbReference>
<feature type="compositionally biased region" description="Basic and acidic residues" evidence="3">
    <location>
        <begin position="275"/>
        <end position="302"/>
    </location>
</feature>
<evidence type="ECO:0000256" key="1">
    <source>
        <dbReference type="ARBA" id="ARBA00006187"/>
    </source>
</evidence>
<feature type="compositionally biased region" description="Polar residues" evidence="3">
    <location>
        <begin position="243"/>
        <end position="258"/>
    </location>
</feature>
<dbReference type="GO" id="GO:0005737">
    <property type="term" value="C:cytoplasm"/>
    <property type="evidence" value="ECO:0007669"/>
    <property type="project" value="TreeGrafter"/>
</dbReference>
<dbReference type="Gene3D" id="1.20.58.1520">
    <property type="match status" value="1"/>
</dbReference>
<reference evidence="4 5" key="1">
    <citation type="journal article" date="2014" name="Agronomy (Basel)">
        <title>A Draft Genome Sequence for Ensete ventricosum, the Drought-Tolerant Tree Against Hunger.</title>
        <authorList>
            <person name="Harrison J."/>
            <person name="Moore K.A."/>
            <person name="Paszkiewicz K."/>
            <person name="Jones T."/>
            <person name="Grant M."/>
            <person name="Ambacheew D."/>
            <person name="Muzemil S."/>
            <person name="Studholme D.J."/>
        </authorList>
    </citation>
    <scope>NUCLEOTIDE SEQUENCE [LARGE SCALE GENOMIC DNA]</scope>
</reference>
<dbReference type="GO" id="GO:0000226">
    <property type="term" value="P:microtubule cytoskeleton organization"/>
    <property type="evidence" value="ECO:0007669"/>
    <property type="project" value="InterPro"/>
</dbReference>
<dbReference type="GO" id="GO:0005874">
    <property type="term" value="C:microtubule"/>
    <property type="evidence" value="ECO:0007669"/>
    <property type="project" value="UniProtKB-KW"/>
</dbReference>